<dbReference type="AlphaFoldDB" id="A0A975GDY4"/>
<keyword evidence="2" id="KW-0614">Plasmid</keyword>
<gene>
    <name evidence="2" type="ORF">GJV85_13370</name>
</gene>
<feature type="transmembrane region" description="Helical" evidence="1">
    <location>
        <begin position="6"/>
        <end position="37"/>
    </location>
</feature>
<keyword evidence="1" id="KW-0472">Membrane</keyword>
<evidence type="ECO:0000313" key="2">
    <source>
        <dbReference type="EMBL" id="QSZ43160.1"/>
    </source>
</evidence>
<keyword evidence="1" id="KW-1133">Transmembrane helix</keyword>
<sequence>MREIIILLLLIVTTAIFKLWGALLITTLWLGFILIVLNSNYYSRLNRFFESVF</sequence>
<name>A0A975GDY4_9BACT</name>
<dbReference type="EMBL" id="CP046073">
    <property type="protein sequence ID" value="QSZ43160.1"/>
    <property type="molecule type" value="Genomic_DNA"/>
</dbReference>
<reference evidence="2" key="1">
    <citation type="submission" date="2019-11" db="EMBL/GenBank/DDBJ databases">
        <authorList>
            <person name="Kojima H."/>
        </authorList>
    </citation>
    <scope>NUCLEOTIDE SEQUENCE</scope>
    <source>
        <strain evidence="2">H1576</strain>
        <plasmid evidence="2">pSULFM1</plasmid>
    </source>
</reference>
<dbReference type="Proteomes" id="UP000671852">
    <property type="component" value="Plasmid pSULFM1"/>
</dbReference>
<proteinExistence type="predicted"/>
<protein>
    <submittedName>
        <fullName evidence="2">Uncharacterized protein</fullName>
    </submittedName>
</protein>
<accession>A0A975GDY4</accession>
<keyword evidence="1" id="KW-0812">Transmembrane</keyword>
<dbReference type="RefSeq" id="WP_207563257.1">
    <property type="nucleotide sequence ID" value="NZ_CP046073.1"/>
</dbReference>
<evidence type="ECO:0000313" key="3">
    <source>
        <dbReference type="Proteomes" id="UP000671852"/>
    </source>
</evidence>
<keyword evidence="3" id="KW-1185">Reference proteome</keyword>
<reference evidence="2" key="2">
    <citation type="submission" date="2021-04" db="EMBL/GenBank/DDBJ databases">
        <title>Isolation and characterization of a novel species of the genus Sulfurimonas.</title>
        <authorList>
            <person name="Fukui M."/>
        </authorList>
    </citation>
    <scope>NUCLEOTIDE SEQUENCE</scope>
    <source>
        <strain evidence="2">H1576</strain>
        <plasmid evidence="2">pSULFM1</plasmid>
    </source>
</reference>
<evidence type="ECO:0000256" key="1">
    <source>
        <dbReference type="SAM" id="Phobius"/>
    </source>
</evidence>
<dbReference type="KEGG" id="saqt:GJV85_13370"/>
<organism evidence="2 3">
    <name type="scientific">Sulfurimonas aquatica</name>
    <dbReference type="NCBI Taxonomy" id="2672570"/>
    <lineage>
        <taxon>Bacteria</taxon>
        <taxon>Pseudomonadati</taxon>
        <taxon>Campylobacterota</taxon>
        <taxon>Epsilonproteobacteria</taxon>
        <taxon>Campylobacterales</taxon>
        <taxon>Sulfurimonadaceae</taxon>
        <taxon>Sulfurimonas</taxon>
    </lineage>
</organism>
<geneLocation type="plasmid" evidence="2 3">
    <name>pSULFM1</name>
</geneLocation>